<organism evidence="2 3">
    <name type="scientific">Hypocrea atroviridis (strain ATCC 20476 / IMI 206040)</name>
    <name type="common">Trichoderma atroviride</name>
    <dbReference type="NCBI Taxonomy" id="452589"/>
    <lineage>
        <taxon>Eukaryota</taxon>
        <taxon>Fungi</taxon>
        <taxon>Dikarya</taxon>
        <taxon>Ascomycota</taxon>
        <taxon>Pezizomycotina</taxon>
        <taxon>Sordariomycetes</taxon>
        <taxon>Hypocreomycetidae</taxon>
        <taxon>Hypocreales</taxon>
        <taxon>Hypocreaceae</taxon>
        <taxon>Trichoderma</taxon>
    </lineage>
</organism>
<feature type="compositionally biased region" description="Basic and acidic residues" evidence="1">
    <location>
        <begin position="64"/>
        <end position="105"/>
    </location>
</feature>
<feature type="compositionally biased region" description="Acidic residues" evidence="1">
    <location>
        <begin position="120"/>
        <end position="132"/>
    </location>
</feature>
<dbReference type="GeneID" id="25779731"/>
<feature type="region of interest" description="Disordered" evidence="1">
    <location>
        <begin position="1"/>
        <end position="132"/>
    </location>
</feature>
<dbReference type="AlphaFoldDB" id="G9P105"/>
<dbReference type="HOGENOM" id="CLU_1019633_0_0_1"/>
<feature type="compositionally biased region" description="Polar residues" evidence="1">
    <location>
        <begin position="106"/>
        <end position="115"/>
    </location>
</feature>
<protein>
    <submittedName>
        <fullName evidence="2">Uncharacterized protein</fullName>
    </submittedName>
</protein>
<proteinExistence type="predicted"/>
<dbReference type="EMBL" id="ABDG02000026">
    <property type="protein sequence ID" value="EHK43252.1"/>
    <property type="molecule type" value="Genomic_DNA"/>
</dbReference>
<sequence>MAKRKAEDDDLLLQHKKIKLDSRATDCQPSETHAPPPPHQPPLSERSRKRKTPHGSQINPPEEPEAKRLKETAKNLEKSWHDPSRQDLHVDSPAEPDPTKFRDDPSVSSRDTSVQLWPGIDEDPLEEEEEDEEKIFLQQLYRRSYSTAMARIRQLENQGQEQYTRRRGGPLPSPTPSDAGIGESHPTSINYTQTNHTTPEPLESQSMSACYTQPLETKTGNRPSHQRFGQRRSRKQSRHSQDHPLDQTTSTVVKTFLQSKRASRRDVGCTLWHLDDKGKACLAV</sequence>
<gene>
    <name evidence="2" type="ORF">TRIATDRAFT_285877</name>
</gene>
<dbReference type="Proteomes" id="UP000005426">
    <property type="component" value="Unassembled WGS sequence"/>
</dbReference>
<feature type="region of interest" description="Disordered" evidence="1">
    <location>
        <begin position="152"/>
        <end position="250"/>
    </location>
</feature>
<evidence type="ECO:0000313" key="3">
    <source>
        <dbReference type="Proteomes" id="UP000005426"/>
    </source>
</evidence>
<comment type="caution">
    <text evidence="2">The sequence shown here is derived from an EMBL/GenBank/DDBJ whole genome shotgun (WGS) entry which is preliminary data.</text>
</comment>
<evidence type="ECO:0000256" key="1">
    <source>
        <dbReference type="SAM" id="MobiDB-lite"/>
    </source>
</evidence>
<feature type="compositionally biased region" description="Polar residues" evidence="1">
    <location>
        <begin position="185"/>
        <end position="223"/>
    </location>
</feature>
<reference evidence="2 3" key="1">
    <citation type="journal article" date="2011" name="Genome Biol.">
        <title>Comparative genome sequence analysis underscores mycoparasitism as the ancestral life style of Trichoderma.</title>
        <authorList>
            <person name="Kubicek C.P."/>
            <person name="Herrera-Estrella A."/>
            <person name="Seidl-Seiboth V."/>
            <person name="Martinez D.A."/>
            <person name="Druzhinina I.S."/>
            <person name="Thon M."/>
            <person name="Zeilinger S."/>
            <person name="Casas-Flores S."/>
            <person name="Horwitz B.A."/>
            <person name="Mukherjee P.K."/>
            <person name="Mukherjee M."/>
            <person name="Kredics L."/>
            <person name="Alcaraz L.D."/>
            <person name="Aerts A."/>
            <person name="Antal Z."/>
            <person name="Atanasova L."/>
            <person name="Cervantes-Badillo M.G."/>
            <person name="Challacombe J."/>
            <person name="Chertkov O."/>
            <person name="McCluskey K."/>
            <person name="Coulpier F."/>
            <person name="Deshpande N."/>
            <person name="von Doehren H."/>
            <person name="Ebbole D.J."/>
            <person name="Esquivel-Naranjo E.U."/>
            <person name="Fekete E."/>
            <person name="Flipphi M."/>
            <person name="Glaser F."/>
            <person name="Gomez-Rodriguez E.Y."/>
            <person name="Gruber S."/>
            <person name="Han C."/>
            <person name="Henrissat B."/>
            <person name="Hermosa R."/>
            <person name="Hernandez-Onate M."/>
            <person name="Karaffa L."/>
            <person name="Kosti I."/>
            <person name="Le Crom S."/>
            <person name="Lindquist E."/>
            <person name="Lucas S."/>
            <person name="Luebeck M."/>
            <person name="Luebeck P.S."/>
            <person name="Margeot A."/>
            <person name="Metz B."/>
            <person name="Misra M."/>
            <person name="Nevalainen H."/>
            <person name="Omann M."/>
            <person name="Packer N."/>
            <person name="Perrone G."/>
            <person name="Uresti-Rivera E.E."/>
            <person name="Salamov A."/>
            <person name="Schmoll M."/>
            <person name="Seiboth B."/>
            <person name="Shapiro H."/>
            <person name="Sukno S."/>
            <person name="Tamayo-Ramos J.A."/>
            <person name="Tisch D."/>
            <person name="Wiest A."/>
            <person name="Wilkinson H.H."/>
            <person name="Zhang M."/>
            <person name="Coutinho P.M."/>
            <person name="Kenerley C.M."/>
            <person name="Monte E."/>
            <person name="Baker S.E."/>
            <person name="Grigoriev I.V."/>
        </authorList>
    </citation>
    <scope>NUCLEOTIDE SEQUENCE [LARGE SCALE GENOMIC DNA]</scope>
    <source>
        <strain evidence="3">ATCC 20476 / IMI 206040</strain>
    </source>
</reference>
<dbReference type="KEGG" id="tatv:25779731"/>
<feature type="compositionally biased region" description="Basic residues" evidence="1">
    <location>
        <begin position="224"/>
        <end position="238"/>
    </location>
</feature>
<name>G9P105_HYPAI</name>
<keyword evidence="3" id="KW-1185">Reference proteome</keyword>
<evidence type="ECO:0000313" key="2">
    <source>
        <dbReference type="EMBL" id="EHK43252.1"/>
    </source>
</evidence>
<accession>G9P105</accession>